<feature type="transmembrane region" description="Helical" evidence="2">
    <location>
        <begin position="12"/>
        <end position="33"/>
    </location>
</feature>
<dbReference type="EMBL" id="LGAV01000004">
    <property type="protein sequence ID" value="KOS14110.1"/>
    <property type="molecule type" value="Genomic_DNA"/>
</dbReference>
<keyword evidence="4" id="KW-1185">Reference proteome</keyword>
<evidence type="ECO:0000313" key="3">
    <source>
        <dbReference type="EMBL" id="KOS14110.1"/>
    </source>
</evidence>
<evidence type="ECO:0000313" key="4">
    <source>
        <dbReference type="Proteomes" id="UP000037751"/>
    </source>
</evidence>
<dbReference type="GO" id="GO:0032541">
    <property type="term" value="C:cortical endoplasmic reticulum"/>
    <property type="evidence" value="ECO:0007669"/>
    <property type="project" value="TreeGrafter"/>
</dbReference>
<feature type="transmembrane region" description="Helical" evidence="2">
    <location>
        <begin position="39"/>
        <end position="60"/>
    </location>
</feature>
<gene>
    <name evidence="3" type="ORF">Malapachy_3792</name>
</gene>
<feature type="transmembrane region" description="Helical" evidence="2">
    <location>
        <begin position="502"/>
        <end position="522"/>
    </location>
</feature>
<feature type="transmembrane region" description="Helical" evidence="2">
    <location>
        <begin position="297"/>
        <end position="315"/>
    </location>
</feature>
<feature type="region of interest" description="Disordered" evidence="1">
    <location>
        <begin position="421"/>
        <end position="469"/>
    </location>
</feature>
<feature type="compositionally biased region" description="Basic and acidic residues" evidence="1">
    <location>
        <begin position="449"/>
        <end position="469"/>
    </location>
</feature>
<reference evidence="3 4" key="1">
    <citation type="submission" date="2015-07" db="EMBL/GenBank/DDBJ databases">
        <title>Draft Genome Sequence of Malassezia furfur CBS1878 and Malassezia pachydermatis CBS1879.</title>
        <authorList>
            <person name="Triana S."/>
            <person name="Ohm R."/>
            <person name="Gonzalez A."/>
            <person name="DeCock H."/>
            <person name="Restrepo S."/>
            <person name="Celis A."/>
        </authorList>
    </citation>
    <scope>NUCLEOTIDE SEQUENCE [LARGE SCALE GENOMIC DNA]</scope>
    <source>
        <strain evidence="3 4">CBS 1879</strain>
    </source>
</reference>
<feature type="transmembrane region" description="Helical" evidence="2">
    <location>
        <begin position="233"/>
        <end position="254"/>
    </location>
</feature>
<dbReference type="Pfam" id="PF08426">
    <property type="entry name" value="ICE2"/>
    <property type="match status" value="2"/>
</dbReference>
<keyword evidence="2" id="KW-0472">Membrane</keyword>
<keyword evidence="2" id="KW-1133">Transmembrane helix</keyword>
<name>A0A0M8MUL9_9BASI</name>
<dbReference type="RefSeq" id="XP_017991742.1">
    <property type="nucleotide sequence ID" value="XM_018138251.1"/>
</dbReference>
<dbReference type="OrthoDB" id="5577218at2759"/>
<dbReference type="GO" id="GO:0005789">
    <property type="term" value="C:endoplasmic reticulum membrane"/>
    <property type="evidence" value="ECO:0007669"/>
    <property type="project" value="TreeGrafter"/>
</dbReference>
<feature type="transmembrane region" description="Helical" evidence="2">
    <location>
        <begin position="266"/>
        <end position="285"/>
    </location>
</feature>
<protein>
    <submittedName>
        <fullName evidence="3">Uncharacterized protein</fullName>
    </submittedName>
</protein>
<feature type="transmembrane region" description="Helical" evidence="2">
    <location>
        <begin position="166"/>
        <end position="189"/>
    </location>
</feature>
<dbReference type="GO" id="GO:0048309">
    <property type="term" value="P:endoplasmic reticulum inheritance"/>
    <property type="evidence" value="ECO:0007669"/>
    <property type="project" value="TreeGrafter"/>
</dbReference>
<proteinExistence type="predicted"/>
<feature type="transmembrane region" description="Helical" evidence="2">
    <location>
        <begin position="474"/>
        <end position="496"/>
    </location>
</feature>
<comment type="caution">
    <text evidence="3">The sequence shown here is derived from an EMBL/GenBank/DDBJ whole genome shotgun (WGS) entry which is preliminary data.</text>
</comment>
<organism evidence="3 4">
    <name type="scientific">Malassezia pachydermatis</name>
    <dbReference type="NCBI Taxonomy" id="77020"/>
    <lineage>
        <taxon>Eukaryota</taxon>
        <taxon>Fungi</taxon>
        <taxon>Dikarya</taxon>
        <taxon>Basidiomycota</taxon>
        <taxon>Ustilaginomycotina</taxon>
        <taxon>Malasseziomycetes</taxon>
        <taxon>Malasseziales</taxon>
        <taxon>Malasseziaceae</taxon>
        <taxon>Malassezia</taxon>
    </lineage>
</organism>
<dbReference type="VEuPathDB" id="FungiDB:Malapachy_3792"/>
<feature type="transmembrane region" description="Helical" evidence="2">
    <location>
        <begin position="367"/>
        <end position="388"/>
    </location>
</feature>
<dbReference type="PANTHER" id="PTHR31726:SF2">
    <property type="entry name" value="PROTEIN ICE2"/>
    <property type="match status" value="1"/>
</dbReference>
<dbReference type="PANTHER" id="PTHR31726">
    <property type="entry name" value="PROTEIN ICE2"/>
    <property type="match status" value="1"/>
</dbReference>
<dbReference type="GO" id="GO:0097038">
    <property type="term" value="C:perinuclear endoplasmic reticulum"/>
    <property type="evidence" value="ECO:0007669"/>
    <property type="project" value="TreeGrafter"/>
</dbReference>
<sequence>MLREGLWFLMRLLKLAAIVVSLVQLLIFLPLSLEHSQETFLTFSALMAMFYFSLTTMRLLTADTRFKYVTRIIMSLQNFVIPAALFLCARLYAPDASHASHTSTPQPFSATSVPWMQSVSKAQMWLASRTPFSWGVKQEEVVPKDQFFSTLLHMAQYSLSRVPGAWYSFLLYMSPVFSLLEGLASLLVVQAVARFSQWLIHDPHGRRTRRISSSVLIRKLLQLGIEASEAWQLVFLLFSSTVYVASSVGLYVSFEGATNGRPLTAAAIGACVASTLWVTGFALAFRKANIVETCLMYAYVVFNVYQLSTSLLLGTDPLHLLHSFRSKNFSAVLLNGPTGAILDRMTNAIEHGLRVFSVAMETLPPTVIVNLVYRVTVMYLATRVLVILEWQSQYRSAPVSTPSDTNWLDTEETAKLSELMMSAKEPSSSDETDTPDYTSAEEPMDMPEYEERPVRSRIMEKDEERKNDTRPSSLGMVFVRYSRFVLITVYSHLLLLDQNHQIYWRMLAVSFTLGLWGIELLLSKEDAVVSYD</sequence>
<evidence type="ECO:0000256" key="1">
    <source>
        <dbReference type="SAM" id="MobiDB-lite"/>
    </source>
</evidence>
<dbReference type="STRING" id="77020.A0A0M8MUL9"/>
<dbReference type="GO" id="GO:0000921">
    <property type="term" value="P:septin ring assembly"/>
    <property type="evidence" value="ECO:0007669"/>
    <property type="project" value="TreeGrafter"/>
</dbReference>
<dbReference type="AlphaFoldDB" id="A0A0M8MUL9"/>
<keyword evidence="2" id="KW-0812">Transmembrane</keyword>
<dbReference type="Proteomes" id="UP000037751">
    <property type="component" value="Unassembled WGS sequence"/>
</dbReference>
<evidence type="ECO:0000256" key="2">
    <source>
        <dbReference type="SAM" id="Phobius"/>
    </source>
</evidence>
<feature type="transmembrane region" description="Helical" evidence="2">
    <location>
        <begin position="72"/>
        <end position="93"/>
    </location>
</feature>
<accession>A0A0M8MUL9</accession>
<dbReference type="GeneID" id="28730127"/>
<dbReference type="InterPro" id="IPR013635">
    <property type="entry name" value="Ice2"/>
</dbReference>